<organism evidence="1 2">
    <name type="scientific">Penicillium roqueforti (strain FM164)</name>
    <dbReference type="NCBI Taxonomy" id="1365484"/>
    <lineage>
        <taxon>Eukaryota</taxon>
        <taxon>Fungi</taxon>
        <taxon>Dikarya</taxon>
        <taxon>Ascomycota</taxon>
        <taxon>Pezizomycotina</taxon>
        <taxon>Eurotiomycetes</taxon>
        <taxon>Eurotiomycetidae</taxon>
        <taxon>Eurotiales</taxon>
        <taxon>Aspergillaceae</taxon>
        <taxon>Penicillium</taxon>
    </lineage>
</organism>
<accession>W6PT47</accession>
<protein>
    <submittedName>
        <fullName evidence="1">Genomic scaffold, ProqFM164S01</fullName>
    </submittedName>
</protein>
<dbReference type="Proteomes" id="UP000030686">
    <property type="component" value="Unassembled WGS sequence"/>
</dbReference>
<evidence type="ECO:0000313" key="2">
    <source>
        <dbReference type="Proteomes" id="UP000030686"/>
    </source>
</evidence>
<dbReference type="OMA" id="MFIAYPR"/>
<dbReference type="EMBL" id="HG792015">
    <property type="protein sequence ID" value="CDM27358.1"/>
    <property type="molecule type" value="Genomic_DNA"/>
</dbReference>
<keyword evidence="2" id="KW-1185">Reference proteome</keyword>
<proteinExistence type="predicted"/>
<gene>
    <name evidence="1" type="ORF">PROQFM164_S01g001169</name>
</gene>
<evidence type="ECO:0000313" key="1">
    <source>
        <dbReference type="EMBL" id="CDM27358.1"/>
    </source>
</evidence>
<sequence length="109" mass="12282">MINPQDRFWVEDPATKTYCNVWDWDQLRMIKVKGTAKLFPPDGNIEPLILAPLADYLSPEVRAITVDDDGLLTEVSMDPGEDDTMFIAYPRLSLCGSLAGCRTIQYSKL</sequence>
<reference evidence="1" key="1">
    <citation type="journal article" date="2014" name="Nat. Commun.">
        <title>Multiple recent horizontal transfers of a large genomic region in cheese making fungi.</title>
        <authorList>
            <person name="Cheeseman K."/>
            <person name="Ropars J."/>
            <person name="Renault P."/>
            <person name="Dupont J."/>
            <person name="Gouzy J."/>
            <person name="Branca A."/>
            <person name="Abraham A.L."/>
            <person name="Ceppi M."/>
            <person name="Conseiller E."/>
            <person name="Debuchy R."/>
            <person name="Malagnac F."/>
            <person name="Goarin A."/>
            <person name="Silar P."/>
            <person name="Lacoste S."/>
            <person name="Sallet E."/>
            <person name="Bensimon A."/>
            <person name="Giraud T."/>
            <person name="Brygoo Y."/>
        </authorList>
    </citation>
    <scope>NUCLEOTIDE SEQUENCE [LARGE SCALE GENOMIC DNA]</scope>
    <source>
        <strain evidence="1">FM164</strain>
    </source>
</reference>
<dbReference type="OrthoDB" id="4062651at2759"/>
<dbReference type="AlphaFoldDB" id="W6PT47"/>
<name>W6PT47_PENRF</name>